<dbReference type="InterPro" id="IPR013824">
    <property type="entry name" value="Topo_IA_cen_sub1"/>
</dbReference>
<name>A0A4R6SXM9_9SPHI</name>
<evidence type="ECO:0000256" key="7">
    <source>
        <dbReference type="ARBA" id="ARBA00023235"/>
    </source>
</evidence>
<protein>
    <recommendedName>
        <fullName evidence="3">DNA topoisomerase</fullName>
        <ecNumber evidence="3">5.6.2.1</ecNumber>
    </recommendedName>
    <alternativeName>
        <fullName evidence="11">Omega-protein</fullName>
    </alternativeName>
    <alternativeName>
        <fullName evidence="10">Relaxing enzyme</fullName>
    </alternativeName>
    <alternativeName>
        <fullName evidence="8">Swivelase</fullName>
    </alternativeName>
    <alternativeName>
        <fullName evidence="9">Untwisting enzyme</fullName>
    </alternativeName>
</protein>
<dbReference type="RefSeq" id="WP_133576231.1">
    <property type="nucleotide sequence ID" value="NZ_SNYC01000004.1"/>
</dbReference>
<dbReference type="NCBIfam" id="TIGR01056">
    <property type="entry name" value="topB"/>
    <property type="match status" value="1"/>
</dbReference>
<evidence type="ECO:0000256" key="3">
    <source>
        <dbReference type="ARBA" id="ARBA00012891"/>
    </source>
</evidence>
<dbReference type="InterPro" id="IPR000380">
    <property type="entry name" value="Topo_IA"/>
</dbReference>
<dbReference type="GO" id="GO:0003677">
    <property type="term" value="F:DNA binding"/>
    <property type="evidence" value="ECO:0007669"/>
    <property type="project" value="UniProtKB-KW"/>
</dbReference>
<dbReference type="InterPro" id="IPR023405">
    <property type="entry name" value="Topo_IA_core_domain"/>
</dbReference>
<evidence type="ECO:0000256" key="8">
    <source>
        <dbReference type="ARBA" id="ARBA00030003"/>
    </source>
</evidence>
<dbReference type="EC" id="5.6.2.1" evidence="3"/>
<dbReference type="GO" id="GO:0043597">
    <property type="term" value="C:cytoplasmic replication fork"/>
    <property type="evidence" value="ECO:0007669"/>
    <property type="project" value="TreeGrafter"/>
</dbReference>
<dbReference type="CDD" id="cd03362">
    <property type="entry name" value="TOPRIM_TopoIA_TopoIII"/>
    <property type="match status" value="1"/>
</dbReference>
<dbReference type="InterPro" id="IPR005738">
    <property type="entry name" value="TopoIII"/>
</dbReference>
<dbReference type="PANTHER" id="PTHR11390:SF21">
    <property type="entry name" value="DNA TOPOISOMERASE 3-ALPHA"/>
    <property type="match status" value="1"/>
</dbReference>
<evidence type="ECO:0000256" key="9">
    <source>
        <dbReference type="ARBA" id="ARBA00031985"/>
    </source>
</evidence>
<gene>
    <name evidence="14" type="ORF">ATK78_2371</name>
</gene>
<feature type="domain" description="Topo IA-type catalytic" evidence="13">
    <location>
        <begin position="158"/>
        <end position="589"/>
    </location>
</feature>
<keyword evidence="15" id="KW-1185">Reference proteome</keyword>
<organism evidence="14 15">
    <name type="scientific">Pedobacter metabolipauper</name>
    <dbReference type="NCBI Taxonomy" id="425513"/>
    <lineage>
        <taxon>Bacteria</taxon>
        <taxon>Pseudomonadati</taxon>
        <taxon>Bacteroidota</taxon>
        <taxon>Sphingobacteriia</taxon>
        <taxon>Sphingobacteriales</taxon>
        <taxon>Sphingobacteriaceae</taxon>
        <taxon>Pedobacter</taxon>
    </lineage>
</organism>
<dbReference type="SUPFAM" id="SSF56712">
    <property type="entry name" value="Prokaryotic type I DNA topoisomerase"/>
    <property type="match status" value="1"/>
</dbReference>
<dbReference type="AlphaFoldDB" id="A0A4R6SXM9"/>
<dbReference type="Gene3D" id="3.40.50.140">
    <property type="match status" value="1"/>
</dbReference>
<accession>A0A4R6SXM9</accession>
<dbReference type="PROSITE" id="PS52039">
    <property type="entry name" value="TOPO_IA_2"/>
    <property type="match status" value="1"/>
</dbReference>
<evidence type="ECO:0000256" key="4">
    <source>
        <dbReference type="ARBA" id="ARBA00022723"/>
    </source>
</evidence>
<comment type="catalytic activity">
    <reaction evidence="1">
        <text>ATP-independent breakage of single-stranded DNA, followed by passage and rejoining.</text>
        <dbReference type="EC" id="5.6.2.1"/>
    </reaction>
</comment>
<dbReference type="SMART" id="SM00436">
    <property type="entry name" value="TOP1Bc"/>
    <property type="match status" value="1"/>
</dbReference>
<evidence type="ECO:0000256" key="1">
    <source>
        <dbReference type="ARBA" id="ARBA00000213"/>
    </source>
</evidence>
<dbReference type="PRINTS" id="PR00417">
    <property type="entry name" value="PRTPISMRASEI"/>
</dbReference>
<dbReference type="GO" id="GO:0006281">
    <property type="term" value="P:DNA repair"/>
    <property type="evidence" value="ECO:0007669"/>
    <property type="project" value="TreeGrafter"/>
</dbReference>
<dbReference type="CDD" id="cd00186">
    <property type="entry name" value="TOP1Ac"/>
    <property type="match status" value="1"/>
</dbReference>
<evidence type="ECO:0000313" key="14">
    <source>
        <dbReference type="EMBL" id="TDQ10206.1"/>
    </source>
</evidence>
<feature type="domain" description="Toprim" evidence="12">
    <location>
        <begin position="1"/>
        <end position="141"/>
    </location>
</feature>
<dbReference type="Gene3D" id="1.10.460.10">
    <property type="entry name" value="Topoisomerase I, domain 2"/>
    <property type="match status" value="1"/>
</dbReference>
<dbReference type="SMART" id="SM00493">
    <property type="entry name" value="TOPRIM"/>
    <property type="match status" value="1"/>
</dbReference>
<dbReference type="Pfam" id="PF01131">
    <property type="entry name" value="Topoisom_bac"/>
    <property type="match status" value="1"/>
</dbReference>
<evidence type="ECO:0000259" key="13">
    <source>
        <dbReference type="PROSITE" id="PS52039"/>
    </source>
</evidence>
<dbReference type="Proteomes" id="UP000295620">
    <property type="component" value="Unassembled WGS sequence"/>
</dbReference>
<evidence type="ECO:0000256" key="2">
    <source>
        <dbReference type="ARBA" id="ARBA00009446"/>
    </source>
</evidence>
<keyword evidence="7 14" id="KW-0413">Isomerase</keyword>
<dbReference type="NCBIfam" id="NF005829">
    <property type="entry name" value="PRK07726.1"/>
    <property type="match status" value="1"/>
</dbReference>
<comment type="similarity">
    <text evidence="2">Belongs to the type IA topoisomerase family.</text>
</comment>
<sequence>MKVVIAEKPSVAREIASLLGASEKKDGYLTGNGYFVTWAFGHLVALGMPEDYGVAGFDKASLPILPNPFLLTVRKVKKDKGYTADTGALKQLKVIEQVFNRSDSIIVATDAGREGELIFRYIYEYLKCKKPFERLWISSLTEKAIKQGFDNLKPGNEFTGLYQAAQGRSRADWLVGINATQALSIAAGNGIYSLGRVQTPTLALICRRYLENKNFAVQKYWQIELLHNKEFIDFKSLSKTKWNDQKVADDTLKAIQRSGMATVTSVETKSVTEQPPLLFDLTGLQKEANKKLNLSAEETLNIAQSLYEKKFITYPRTGSKYIPEDVWAEIPNLVRALQYRKTCKQALTKMKWGRFNKRIVNDLRVTDHHGLLITDKIPSALPAKENAVYDMIAFRLLEAISQACIKEVTDVALQTLHYDFALKGCKILEPGWRSIKGSFSEDDAEPVQELPELKKGDELKIKEASVLEKKTKPPLLYTEAGLLSAMETAGREIENNDERKALQNIGIGTPATRAAIIETLFTRNYIQREKKSLIPTEKGLQVYGLVKDRKISDVAMTAEWELALQKIENNEADAGAFQKEMESYAVSITTELLQTSIAQTNLPKLACPKCKNQQLVIKDKIVKCPDEACDWVQFRNVCGVQISIADIESLVNKGKTALIKGMKSKAAKKFDAYIVLDDKAKSSFEFEKNKSYKK</sequence>
<reference evidence="14 15" key="1">
    <citation type="submission" date="2019-03" db="EMBL/GenBank/DDBJ databases">
        <title>Genomic Encyclopedia of Archaeal and Bacterial Type Strains, Phase II (KMG-II): from individual species to whole genera.</title>
        <authorList>
            <person name="Goeker M."/>
        </authorList>
    </citation>
    <scope>NUCLEOTIDE SEQUENCE [LARGE SCALE GENOMIC DNA]</scope>
    <source>
        <strain evidence="14 15">DSM 19035</strain>
    </source>
</reference>
<evidence type="ECO:0000256" key="6">
    <source>
        <dbReference type="ARBA" id="ARBA00023125"/>
    </source>
</evidence>
<dbReference type="GO" id="GO:0006310">
    <property type="term" value="P:DNA recombination"/>
    <property type="evidence" value="ECO:0007669"/>
    <property type="project" value="TreeGrafter"/>
</dbReference>
<dbReference type="EMBL" id="SNYC01000004">
    <property type="protein sequence ID" value="TDQ10206.1"/>
    <property type="molecule type" value="Genomic_DNA"/>
</dbReference>
<dbReference type="Pfam" id="PF13342">
    <property type="entry name" value="Toprim_Crpt"/>
    <property type="match status" value="1"/>
</dbReference>
<dbReference type="GO" id="GO:0006265">
    <property type="term" value="P:DNA topological change"/>
    <property type="evidence" value="ECO:0007669"/>
    <property type="project" value="InterPro"/>
</dbReference>
<evidence type="ECO:0000256" key="5">
    <source>
        <dbReference type="ARBA" id="ARBA00023029"/>
    </source>
</evidence>
<dbReference type="Gene3D" id="1.10.290.10">
    <property type="entry name" value="Topoisomerase I, domain 4"/>
    <property type="match status" value="1"/>
</dbReference>
<dbReference type="Pfam" id="PF01751">
    <property type="entry name" value="Toprim"/>
    <property type="match status" value="1"/>
</dbReference>
<dbReference type="InterPro" id="IPR013497">
    <property type="entry name" value="Topo_IA_cen"/>
</dbReference>
<dbReference type="PANTHER" id="PTHR11390">
    <property type="entry name" value="PROKARYOTIC DNA TOPOISOMERASE"/>
    <property type="match status" value="1"/>
</dbReference>
<keyword evidence="5" id="KW-0799">Topoisomerase</keyword>
<dbReference type="PROSITE" id="PS50880">
    <property type="entry name" value="TOPRIM"/>
    <property type="match status" value="1"/>
</dbReference>
<evidence type="ECO:0000313" key="15">
    <source>
        <dbReference type="Proteomes" id="UP000295620"/>
    </source>
</evidence>
<keyword evidence="6" id="KW-0238">DNA-binding</keyword>
<dbReference type="InterPro" id="IPR034144">
    <property type="entry name" value="TOPRIM_TopoIII"/>
</dbReference>
<dbReference type="InterPro" id="IPR013825">
    <property type="entry name" value="Topo_IA_cen_sub2"/>
</dbReference>
<dbReference type="InterPro" id="IPR013826">
    <property type="entry name" value="Topo_IA_cen_sub3"/>
</dbReference>
<dbReference type="GO" id="GO:0003917">
    <property type="term" value="F:DNA topoisomerase type I (single strand cut, ATP-independent) activity"/>
    <property type="evidence" value="ECO:0007669"/>
    <property type="project" value="UniProtKB-EC"/>
</dbReference>
<dbReference type="OrthoDB" id="9803554at2"/>
<dbReference type="InterPro" id="IPR006171">
    <property type="entry name" value="TOPRIM_dom"/>
</dbReference>
<proteinExistence type="inferred from homology"/>
<evidence type="ECO:0000256" key="11">
    <source>
        <dbReference type="ARBA" id="ARBA00032877"/>
    </source>
</evidence>
<evidence type="ECO:0000256" key="10">
    <source>
        <dbReference type="ARBA" id="ARBA00032235"/>
    </source>
</evidence>
<dbReference type="GO" id="GO:0046872">
    <property type="term" value="F:metal ion binding"/>
    <property type="evidence" value="ECO:0007669"/>
    <property type="project" value="UniProtKB-KW"/>
</dbReference>
<dbReference type="SMART" id="SM00437">
    <property type="entry name" value="TOP1Ac"/>
    <property type="match status" value="1"/>
</dbReference>
<comment type="caution">
    <text evidence="14">The sequence shown here is derived from an EMBL/GenBank/DDBJ whole genome shotgun (WGS) entry which is preliminary data.</text>
</comment>
<evidence type="ECO:0000259" key="12">
    <source>
        <dbReference type="PROSITE" id="PS50880"/>
    </source>
</evidence>
<dbReference type="InterPro" id="IPR025589">
    <property type="entry name" value="Toprim_C_rpt"/>
</dbReference>
<keyword evidence="4" id="KW-0479">Metal-binding</keyword>
<dbReference type="InterPro" id="IPR003602">
    <property type="entry name" value="Topo_IA_DNA-bd_dom"/>
</dbReference>
<dbReference type="InterPro" id="IPR003601">
    <property type="entry name" value="Topo_IA_2"/>
</dbReference>
<dbReference type="Gene3D" id="2.70.20.10">
    <property type="entry name" value="Topoisomerase I, domain 3"/>
    <property type="match status" value="1"/>
</dbReference>